<organism evidence="2 3">
    <name type="scientific">Plesiocystis pacifica SIR-1</name>
    <dbReference type="NCBI Taxonomy" id="391625"/>
    <lineage>
        <taxon>Bacteria</taxon>
        <taxon>Pseudomonadati</taxon>
        <taxon>Myxococcota</taxon>
        <taxon>Polyangia</taxon>
        <taxon>Nannocystales</taxon>
        <taxon>Nannocystaceae</taxon>
        <taxon>Plesiocystis</taxon>
    </lineage>
</organism>
<dbReference type="EMBL" id="ABCS01000006">
    <property type="protein sequence ID" value="EDM81019.1"/>
    <property type="molecule type" value="Genomic_DNA"/>
</dbReference>
<dbReference type="RefSeq" id="WP_006969834.1">
    <property type="nucleotide sequence ID" value="NZ_ABCS01000006.1"/>
</dbReference>
<name>A6FZD5_9BACT</name>
<dbReference type="AlphaFoldDB" id="A6FZD5"/>
<feature type="transmembrane region" description="Helical" evidence="1">
    <location>
        <begin position="181"/>
        <end position="198"/>
    </location>
</feature>
<keyword evidence="3" id="KW-1185">Reference proteome</keyword>
<feature type="transmembrane region" description="Helical" evidence="1">
    <location>
        <begin position="149"/>
        <end position="169"/>
    </location>
</feature>
<gene>
    <name evidence="2" type="ORF">PPSIR1_25606</name>
</gene>
<sequence length="206" mass="22071">MTKREFALEEGSERRVQLEWRGMWKDFTVSLDGRELGRMNGRLELENGDIYPLEDGTVLEVKLTTGLTTELMVTRDGVPLPGTDADPREQVNAASGVVLFIAGLNLVLGFVAELGQVGLLLEIGAGWTSVVLGVVFLGLGLWARKGSKLALILAIVLFTLDGALGLYFTMEAGGTPSTGGVVMRVFLLIAMGKGVMAMDEAKAKRA</sequence>
<comment type="caution">
    <text evidence="2">The sequence shown here is derived from an EMBL/GenBank/DDBJ whole genome shotgun (WGS) entry which is preliminary data.</text>
</comment>
<feature type="transmembrane region" description="Helical" evidence="1">
    <location>
        <begin position="91"/>
        <end position="112"/>
    </location>
</feature>
<dbReference type="eggNOG" id="ENOG5033GK8">
    <property type="taxonomic scope" value="Bacteria"/>
</dbReference>
<reference evidence="2 3" key="1">
    <citation type="submission" date="2007-06" db="EMBL/GenBank/DDBJ databases">
        <authorList>
            <person name="Shimkets L."/>
            <person name="Ferriera S."/>
            <person name="Johnson J."/>
            <person name="Kravitz S."/>
            <person name="Beeson K."/>
            <person name="Sutton G."/>
            <person name="Rogers Y.-H."/>
            <person name="Friedman R."/>
            <person name="Frazier M."/>
            <person name="Venter J.C."/>
        </authorList>
    </citation>
    <scope>NUCLEOTIDE SEQUENCE [LARGE SCALE GENOMIC DNA]</scope>
    <source>
        <strain evidence="2 3">SIR-1</strain>
    </source>
</reference>
<protein>
    <submittedName>
        <fullName evidence="2">Uncharacterized protein</fullName>
    </submittedName>
</protein>
<dbReference type="OrthoDB" id="886421at2"/>
<keyword evidence="1" id="KW-0812">Transmembrane</keyword>
<proteinExistence type="predicted"/>
<keyword evidence="1" id="KW-1133">Transmembrane helix</keyword>
<accession>A6FZD5</accession>
<evidence type="ECO:0000313" key="3">
    <source>
        <dbReference type="Proteomes" id="UP000005801"/>
    </source>
</evidence>
<evidence type="ECO:0000256" key="1">
    <source>
        <dbReference type="SAM" id="Phobius"/>
    </source>
</evidence>
<keyword evidence="1" id="KW-0472">Membrane</keyword>
<dbReference type="Proteomes" id="UP000005801">
    <property type="component" value="Unassembled WGS sequence"/>
</dbReference>
<feature type="transmembrane region" description="Helical" evidence="1">
    <location>
        <begin position="124"/>
        <end position="142"/>
    </location>
</feature>
<evidence type="ECO:0000313" key="2">
    <source>
        <dbReference type="EMBL" id="EDM81019.1"/>
    </source>
</evidence>